<dbReference type="InterPro" id="IPR020847">
    <property type="entry name" value="AP_endonuclease_F1_BS"/>
</dbReference>
<dbReference type="InterPro" id="IPR036691">
    <property type="entry name" value="Endo/exonu/phosph_ase_sf"/>
</dbReference>
<evidence type="ECO:0000313" key="2">
    <source>
        <dbReference type="EMBL" id="WMV25767.1"/>
    </source>
</evidence>
<evidence type="ECO:0000313" key="3">
    <source>
        <dbReference type="Proteomes" id="UP001234989"/>
    </source>
</evidence>
<dbReference type="PANTHER" id="PTHR34427">
    <property type="entry name" value="DUF4283 DOMAIN PROTEIN"/>
    <property type="match status" value="1"/>
</dbReference>
<dbReference type="EMBL" id="CP133615">
    <property type="protein sequence ID" value="WMV25767.1"/>
    <property type="molecule type" value="Genomic_DNA"/>
</dbReference>
<dbReference type="SUPFAM" id="SSF56219">
    <property type="entry name" value="DNase I-like"/>
    <property type="match status" value="1"/>
</dbReference>
<proteinExistence type="predicted"/>
<dbReference type="Pfam" id="PF03372">
    <property type="entry name" value="Exo_endo_phos"/>
    <property type="match status" value="1"/>
</dbReference>
<reference evidence="2" key="1">
    <citation type="submission" date="2023-08" db="EMBL/GenBank/DDBJ databases">
        <title>A de novo genome assembly of Solanum verrucosum Schlechtendal, a Mexican diploid species geographically isolated from the other diploid A-genome species in potato relatives.</title>
        <authorList>
            <person name="Hosaka K."/>
        </authorList>
    </citation>
    <scope>NUCLEOTIDE SEQUENCE</scope>
    <source>
        <tissue evidence="2">Young leaves</tissue>
    </source>
</reference>
<dbReference type="InterPro" id="IPR005135">
    <property type="entry name" value="Endo/exonuclease/phosphatase"/>
</dbReference>
<dbReference type="GO" id="GO:0003677">
    <property type="term" value="F:DNA binding"/>
    <property type="evidence" value="ECO:0007669"/>
    <property type="project" value="InterPro"/>
</dbReference>
<dbReference type="AlphaFoldDB" id="A0AAF0QL03"/>
<dbReference type="GO" id="GO:0004519">
    <property type="term" value="F:endonuclease activity"/>
    <property type="evidence" value="ECO:0007669"/>
    <property type="project" value="InterPro"/>
</dbReference>
<dbReference type="PROSITE" id="PS00726">
    <property type="entry name" value="AP_NUCLEASE_F1_1"/>
    <property type="match status" value="1"/>
</dbReference>
<feature type="domain" description="Endonuclease/exonuclease/phosphatase" evidence="1">
    <location>
        <begin position="322"/>
        <end position="529"/>
    </location>
</feature>
<keyword evidence="3" id="KW-1185">Reference proteome</keyword>
<gene>
    <name evidence="2" type="ORF">MTR67_019152</name>
</gene>
<dbReference type="GO" id="GO:0006281">
    <property type="term" value="P:DNA repair"/>
    <property type="evidence" value="ECO:0007669"/>
    <property type="project" value="InterPro"/>
</dbReference>
<dbReference type="PANTHER" id="PTHR34427:SF16">
    <property type="entry name" value="DUF4283 DOMAIN-CONTAINING PROTEIN"/>
    <property type="match status" value="1"/>
</dbReference>
<accession>A0AAF0QL03</accession>
<evidence type="ECO:0000259" key="1">
    <source>
        <dbReference type="Pfam" id="PF03372"/>
    </source>
</evidence>
<dbReference type="Gene3D" id="3.60.10.10">
    <property type="entry name" value="Endonuclease/exonuclease/phosphatase"/>
    <property type="match status" value="1"/>
</dbReference>
<name>A0AAF0QL03_SOLVR</name>
<protein>
    <recommendedName>
        <fullName evidence="1">Endonuclease/exonuclease/phosphatase domain-containing protein</fullName>
    </recommendedName>
</protein>
<dbReference type="Proteomes" id="UP001234989">
    <property type="component" value="Chromosome 4"/>
</dbReference>
<sequence length="693" mass="80200">MAEQVLKGQWSWRNMKFNLVRWSPTVGCTSKSIIEKAKWIRAVGVPLNLWSHKVFYEIGQICGGWVATEEEEEETEIRNHLKWARILVANEGRSVPNEVSIIHNGITFVITVWVENKPRFEFLPELHNAVIGEDDTSNYPVHEFTQKTKKEIVCGKSLTVQKSHLLEDLSVRDHMGVSLYTAGSSGPIETHEEHMLNLNDLNFLGQFQKPKETSSFNFKDGSDLAAQVITMQSTMDKEAPPDSVETIRKEVGEEDSTNVLVELGNQRNSREKVSREEGDGNDIVVHNTTETEENWDIEDAEPLSVQPQLFIKEKEKETSLDKRRLVKSMLGSWNADIICIQETKLEGNLTEIVKQLGRWVDFACLEASGTRGGILMLWDSRVWKGEILEIGSYTLTCKFEAQLQNFFCHVTVVYAPNCYIERRLVWEEIGSVRGLIEGPCALCGDFNVCRYISEKRNCTRRTKGMKEFSDFIEDMNLIDLHLEDAKYTWFKGDLHEAASRIDRMLISADWDDSFNNMNQIPLQRITSDHTPIALQGGSWQKKKSYFKFENWWLGTEGFIDRIKGWWNSFSYEGRPDYILPYEETTNKGELLLEYEELIKKEEISWRQRSRALWLKEGDRNTKFFHKVANANKRYNSIDQLCVQGEIIQENARIEGEIVEFYQSLYTETVHWRPAYQFPNCPVLLEEKESMQGS</sequence>
<organism evidence="2 3">
    <name type="scientific">Solanum verrucosum</name>
    <dbReference type="NCBI Taxonomy" id="315347"/>
    <lineage>
        <taxon>Eukaryota</taxon>
        <taxon>Viridiplantae</taxon>
        <taxon>Streptophyta</taxon>
        <taxon>Embryophyta</taxon>
        <taxon>Tracheophyta</taxon>
        <taxon>Spermatophyta</taxon>
        <taxon>Magnoliopsida</taxon>
        <taxon>eudicotyledons</taxon>
        <taxon>Gunneridae</taxon>
        <taxon>Pentapetalae</taxon>
        <taxon>asterids</taxon>
        <taxon>lamiids</taxon>
        <taxon>Solanales</taxon>
        <taxon>Solanaceae</taxon>
        <taxon>Solanoideae</taxon>
        <taxon>Solaneae</taxon>
        <taxon>Solanum</taxon>
    </lineage>
</organism>